<gene>
    <name evidence="4" type="ORF">BN1723_004089</name>
</gene>
<comment type="similarity">
    <text evidence="2">Belongs to the FAH family.</text>
</comment>
<protein>
    <recommendedName>
        <fullName evidence="2">Fumarylacetoacetase</fullName>
        <ecNumber evidence="2">3.7.1.2</ecNumber>
    </recommendedName>
    <alternativeName>
        <fullName evidence="2">Fumarylacetoacetate hydrolase</fullName>
    </alternativeName>
</protein>
<dbReference type="EC" id="3.7.1.2" evidence="2"/>
<dbReference type="GO" id="GO:0046872">
    <property type="term" value="F:metal ion binding"/>
    <property type="evidence" value="ECO:0007669"/>
    <property type="project" value="UniProtKB-UniRule"/>
</dbReference>
<dbReference type="InterPro" id="IPR015377">
    <property type="entry name" value="Fumarylacetoacetase_N"/>
</dbReference>
<keyword evidence="2" id="KW-0378">Hydrolase</keyword>
<dbReference type="GO" id="GO:0006559">
    <property type="term" value="P:L-phenylalanine catabolic process"/>
    <property type="evidence" value="ECO:0007669"/>
    <property type="project" value="UniProtKB-UniRule"/>
</dbReference>
<evidence type="ECO:0000313" key="4">
    <source>
        <dbReference type="EMBL" id="CRK35300.1"/>
    </source>
</evidence>
<comment type="cofactor">
    <cofactor evidence="2">
        <name>Mg(2+)</name>
        <dbReference type="ChEBI" id="CHEBI:18420"/>
    </cofactor>
    <cofactor evidence="2">
        <name>Ca(2+)</name>
        <dbReference type="ChEBI" id="CHEBI:29108"/>
    </cofactor>
</comment>
<evidence type="ECO:0000256" key="2">
    <source>
        <dbReference type="RuleBase" id="RU366008"/>
    </source>
</evidence>
<dbReference type="InterPro" id="IPR036462">
    <property type="entry name" value="Fumarylacetoacetase_N_sf"/>
</dbReference>
<dbReference type="UniPathway" id="UPA00139">
    <property type="reaction ID" value="UER00341"/>
</dbReference>
<evidence type="ECO:0000256" key="1">
    <source>
        <dbReference type="ARBA" id="ARBA00022723"/>
    </source>
</evidence>
<dbReference type="SUPFAM" id="SSF63433">
    <property type="entry name" value="Fumarylacetoacetate hydrolase, FAH, N-terminal domain"/>
    <property type="match status" value="1"/>
</dbReference>
<evidence type="ECO:0000259" key="3">
    <source>
        <dbReference type="Pfam" id="PF09298"/>
    </source>
</evidence>
<keyword evidence="1 2" id="KW-0479">Metal-binding</keyword>
<keyword evidence="2" id="KW-0585">Phenylalanine catabolism</keyword>
<name>A0A0G4MMM0_VERLO</name>
<dbReference type="Proteomes" id="UP000045706">
    <property type="component" value="Unassembled WGS sequence"/>
</dbReference>
<keyword evidence="2" id="KW-0828">Tyrosine catabolism</keyword>
<keyword evidence="2" id="KW-0106">Calcium</keyword>
<dbReference type="InterPro" id="IPR005959">
    <property type="entry name" value="Fumarylacetoacetase"/>
</dbReference>
<dbReference type="Gene3D" id="2.30.30.230">
    <property type="entry name" value="Fumarylacetoacetase, N-terminal domain"/>
    <property type="match status" value="1"/>
</dbReference>
<feature type="non-terminal residue" evidence="4">
    <location>
        <position position="107"/>
    </location>
</feature>
<dbReference type="GO" id="GO:1902000">
    <property type="term" value="P:homogentisate catabolic process"/>
    <property type="evidence" value="ECO:0007669"/>
    <property type="project" value="TreeGrafter"/>
</dbReference>
<dbReference type="GO" id="GO:0004334">
    <property type="term" value="F:fumarylacetoacetase activity"/>
    <property type="evidence" value="ECO:0007669"/>
    <property type="project" value="UniProtKB-UniRule"/>
</dbReference>
<organism evidence="4 5">
    <name type="scientific">Verticillium longisporum</name>
    <name type="common">Verticillium dahliae var. longisporum</name>
    <dbReference type="NCBI Taxonomy" id="100787"/>
    <lineage>
        <taxon>Eukaryota</taxon>
        <taxon>Fungi</taxon>
        <taxon>Dikarya</taxon>
        <taxon>Ascomycota</taxon>
        <taxon>Pezizomycotina</taxon>
        <taxon>Sordariomycetes</taxon>
        <taxon>Hypocreomycetidae</taxon>
        <taxon>Glomerellales</taxon>
        <taxon>Plectosphaerellaceae</taxon>
        <taxon>Verticillium</taxon>
    </lineage>
</organism>
<evidence type="ECO:0000313" key="5">
    <source>
        <dbReference type="Proteomes" id="UP000045706"/>
    </source>
</evidence>
<dbReference type="GO" id="GO:0006572">
    <property type="term" value="P:L-tyrosine catabolic process"/>
    <property type="evidence" value="ECO:0007669"/>
    <property type="project" value="UniProtKB-UniRule"/>
</dbReference>
<comment type="catalytic activity">
    <reaction evidence="2">
        <text>4-fumarylacetoacetate + H2O = acetoacetate + fumarate + H(+)</text>
        <dbReference type="Rhea" id="RHEA:10244"/>
        <dbReference type="ChEBI" id="CHEBI:13705"/>
        <dbReference type="ChEBI" id="CHEBI:15377"/>
        <dbReference type="ChEBI" id="CHEBI:15378"/>
        <dbReference type="ChEBI" id="CHEBI:18034"/>
        <dbReference type="ChEBI" id="CHEBI:29806"/>
        <dbReference type="EC" id="3.7.1.2"/>
    </reaction>
</comment>
<dbReference type="PANTHER" id="PTHR43069">
    <property type="entry name" value="FUMARYLACETOACETASE"/>
    <property type="match status" value="1"/>
</dbReference>
<dbReference type="AlphaFoldDB" id="A0A0G4MMM0"/>
<accession>A0A0G4MMM0</accession>
<dbReference type="PANTHER" id="PTHR43069:SF2">
    <property type="entry name" value="FUMARYLACETOACETASE"/>
    <property type="match status" value="1"/>
</dbReference>
<reference evidence="5" key="1">
    <citation type="submission" date="2015-05" db="EMBL/GenBank/DDBJ databases">
        <authorList>
            <person name="Fogelqvist Johan"/>
        </authorList>
    </citation>
    <scope>NUCLEOTIDE SEQUENCE [LARGE SCALE GENOMIC DNA]</scope>
</reference>
<dbReference type="EMBL" id="CVQI01027779">
    <property type="protein sequence ID" value="CRK35300.1"/>
    <property type="molecule type" value="Genomic_DNA"/>
</dbReference>
<dbReference type="Pfam" id="PF09298">
    <property type="entry name" value="FAA_hydrolase_N"/>
    <property type="match status" value="1"/>
</dbReference>
<proteinExistence type="inferred from homology"/>
<keyword evidence="2" id="KW-0460">Magnesium</keyword>
<comment type="pathway">
    <text evidence="2">Amino-acid degradation; L-phenylalanine degradation; acetoacetate and fumarate from L-phenylalanine: step 6/6.</text>
</comment>
<sequence>MKSWLPIPVSSHFSLKNIPFGIISTASNAHHRPAVAVGEHYLQDVFREDTPYPELLKTNDTLRQTALVALADAQTHLPLSIGDYTDFFAGAALRRTLLSRNKALLDF</sequence>
<feature type="domain" description="Fumarylacetoacetase N-terminal" evidence="3">
    <location>
        <begin position="16"/>
        <end position="42"/>
    </location>
</feature>